<keyword evidence="5 10" id="KW-0418">Kinase</keyword>
<dbReference type="InterPro" id="IPR052162">
    <property type="entry name" value="Sensor_kinase/Photoreceptor"/>
</dbReference>
<feature type="domain" description="PAS" evidence="8">
    <location>
        <begin position="328"/>
        <end position="401"/>
    </location>
</feature>
<evidence type="ECO:0000259" key="7">
    <source>
        <dbReference type="PROSITE" id="PS50109"/>
    </source>
</evidence>
<dbReference type="NCBIfam" id="TIGR00229">
    <property type="entry name" value="sensory_box"/>
    <property type="match status" value="1"/>
</dbReference>
<dbReference type="InterPro" id="IPR000014">
    <property type="entry name" value="PAS"/>
</dbReference>
<dbReference type="InterPro" id="IPR000700">
    <property type="entry name" value="PAS-assoc_C"/>
</dbReference>
<dbReference type="PROSITE" id="PS50109">
    <property type="entry name" value="HIS_KIN"/>
    <property type="match status" value="1"/>
</dbReference>
<dbReference type="InterPro" id="IPR036890">
    <property type="entry name" value="HATPase_C_sf"/>
</dbReference>
<evidence type="ECO:0000256" key="5">
    <source>
        <dbReference type="ARBA" id="ARBA00022777"/>
    </source>
</evidence>
<dbReference type="CDD" id="cd00130">
    <property type="entry name" value="PAS"/>
    <property type="match status" value="1"/>
</dbReference>
<dbReference type="Proteomes" id="UP001302257">
    <property type="component" value="Chromosome"/>
</dbReference>
<feature type="transmembrane region" description="Helical" evidence="6">
    <location>
        <begin position="279"/>
        <end position="301"/>
    </location>
</feature>
<gene>
    <name evidence="10" type="ORF">RAN89_09290</name>
</gene>
<evidence type="ECO:0000313" key="11">
    <source>
        <dbReference type="Proteomes" id="UP001302257"/>
    </source>
</evidence>
<dbReference type="InterPro" id="IPR013655">
    <property type="entry name" value="PAS_fold_3"/>
</dbReference>
<keyword evidence="6" id="KW-0812">Transmembrane</keyword>
<sequence>MILPSLSLPAKRLAADLMVVLGVVAAGLLSTAAVYSNLREAEALRIYEQRSALAETVLGALDHDSTSTIEAVRGAALMAEMQPAMTRAQFDLYANRLKVAHPTVAALEWQKMEALEGFVFPTNLKEWTHQARPLLDEAQKDARVVGTPIATGAFAAVTPLAEGAKPAVIITVPVYQRNADTDSISRHIGFINALVDVGTLARNAAYQAEAAGNELIVRDRETEGDAPLFTSMGAAAHTPGHDKDGAHRESADYALELNFGSRNWELMLHPKPELLSSGWVHQATFAMVLGLLVTALLTILLTRSQINRRRSETAIAHEQALRDELLAEQYRLKEVVESTGVAIWEYDLVHRFLSVSERWHVVSGYSREELGDNVLASWLSMVHPEDQPRISATFANLANHQGDRFEYEYRMRQKDGQWMWVQSLAHIVARDGNGQPIKVAGINLEVTQQKEAEIRIHALNASLEAQMQEAMARSEARATLGTLIASVSHEMATPMGNSMMTASTLVAQANQFEQQMVAGTLKRSELAQFVGQVQSGNELLLRNLERAVELLKNFRQVAADQASEQRRTFDLQQGLREILDTLAPSLKRQSHRVMLDAPEGIRMDSYPGPLGQVLINLINNAYLHAFEGMEHGEVRISATADETQVTLVCTDNGRGIAPDTLEKMFQPFFSTRIGRGGTGLGMSIVENLVKATLGGTLEVLSTLGHGTTVTITLPRSAPEPRQEEEGA</sequence>
<dbReference type="Gene3D" id="3.30.565.10">
    <property type="entry name" value="Histidine kinase-like ATPase, C-terminal domain"/>
    <property type="match status" value="1"/>
</dbReference>
<dbReference type="InterPro" id="IPR005467">
    <property type="entry name" value="His_kinase_dom"/>
</dbReference>
<dbReference type="PRINTS" id="PR00344">
    <property type="entry name" value="BCTRLSENSOR"/>
</dbReference>
<dbReference type="EC" id="2.7.13.3" evidence="2"/>
<evidence type="ECO:0000256" key="2">
    <source>
        <dbReference type="ARBA" id="ARBA00012438"/>
    </source>
</evidence>
<dbReference type="SUPFAM" id="SSF55874">
    <property type="entry name" value="ATPase domain of HSP90 chaperone/DNA topoisomerase II/histidine kinase"/>
    <property type="match status" value="1"/>
</dbReference>
<comment type="catalytic activity">
    <reaction evidence="1">
        <text>ATP + protein L-histidine = ADP + protein N-phospho-L-histidine.</text>
        <dbReference type="EC" id="2.7.13.3"/>
    </reaction>
</comment>
<dbReference type="InterPro" id="IPR001610">
    <property type="entry name" value="PAC"/>
</dbReference>
<keyword evidence="6" id="KW-1133">Transmembrane helix</keyword>
<evidence type="ECO:0000259" key="8">
    <source>
        <dbReference type="PROSITE" id="PS50112"/>
    </source>
</evidence>
<dbReference type="InterPro" id="IPR003594">
    <property type="entry name" value="HATPase_dom"/>
</dbReference>
<evidence type="ECO:0000256" key="6">
    <source>
        <dbReference type="SAM" id="Phobius"/>
    </source>
</evidence>
<dbReference type="SMART" id="SM00387">
    <property type="entry name" value="HATPase_c"/>
    <property type="match status" value="1"/>
</dbReference>
<dbReference type="Gene3D" id="1.10.287.130">
    <property type="match status" value="1"/>
</dbReference>
<name>A0ABZ0B659_9BURK</name>
<dbReference type="Gene3D" id="3.30.450.350">
    <property type="entry name" value="CHASE domain"/>
    <property type="match status" value="1"/>
</dbReference>
<evidence type="ECO:0000256" key="1">
    <source>
        <dbReference type="ARBA" id="ARBA00000085"/>
    </source>
</evidence>
<keyword evidence="4" id="KW-0808">Transferase</keyword>
<evidence type="ECO:0000259" key="9">
    <source>
        <dbReference type="PROSITE" id="PS50113"/>
    </source>
</evidence>
<organism evidence="10 11">
    <name type="scientific">Rhodoferax mekongensis</name>
    <dbReference type="NCBI Taxonomy" id="3068341"/>
    <lineage>
        <taxon>Bacteria</taxon>
        <taxon>Pseudomonadati</taxon>
        <taxon>Pseudomonadota</taxon>
        <taxon>Betaproteobacteria</taxon>
        <taxon>Burkholderiales</taxon>
        <taxon>Comamonadaceae</taxon>
        <taxon>Rhodoferax</taxon>
    </lineage>
</organism>
<keyword evidence="6" id="KW-0472">Membrane</keyword>
<feature type="domain" description="PAC" evidence="9">
    <location>
        <begin position="405"/>
        <end position="458"/>
    </location>
</feature>
<dbReference type="PROSITE" id="PS50113">
    <property type="entry name" value="PAC"/>
    <property type="match status" value="1"/>
</dbReference>
<dbReference type="PANTHER" id="PTHR43304">
    <property type="entry name" value="PHYTOCHROME-LIKE PROTEIN CPH1"/>
    <property type="match status" value="1"/>
</dbReference>
<dbReference type="InterPro" id="IPR035965">
    <property type="entry name" value="PAS-like_dom_sf"/>
</dbReference>
<dbReference type="InterPro" id="IPR042240">
    <property type="entry name" value="CHASE_sf"/>
</dbReference>
<dbReference type="Gene3D" id="3.30.450.20">
    <property type="entry name" value="PAS domain"/>
    <property type="match status" value="1"/>
</dbReference>
<reference evidence="10 11" key="1">
    <citation type="submission" date="2023-08" db="EMBL/GenBank/DDBJ databases">
        <title>Rhodoferax potami sp. nov. and Rhodoferax mekongensis sp. nov., isolated from the Mekong River in Thailand.</title>
        <authorList>
            <person name="Kitikhun S."/>
            <person name="Charoenyingcharoen P."/>
            <person name="Siriarchawattana P."/>
            <person name="Likhitrattanapisal S."/>
            <person name="Nilsakha T."/>
            <person name="Chanpet A."/>
            <person name="Rattanawaree P."/>
            <person name="Ingsriswang S."/>
        </authorList>
    </citation>
    <scope>NUCLEOTIDE SEQUENCE [LARGE SCALE GENOMIC DNA]</scope>
    <source>
        <strain evidence="10 11">TBRC 17307</strain>
    </source>
</reference>
<evidence type="ECO:0000256" key="4">
    <source>
        <dbReference type="ARBA" id="ARBA00022679"/>
    </source>
</evidence>
<protein>
    <recommendedName>
        <fullName evidence="2">histidine kinase</fullName>
        <ecNumber evidence="2">2.7.13.3</ecNumber>
    </recommendedName>
</protein>
<dbReference type="Pfam" id="PF02518">
    <property type="entry name" value="HATPase_c"/>
    <property type="match status" value="1"/>
</dbReference>
<dbReference type="SMART" id="SM00091">
    <property type="entry name" value="PAS"/>
    <property type="match status" value="1"/>
</dbReference>
<dbReference type="PROSITE" id="PS50112">
    <property type="entry name" value="PAS"/>
    <property type="match status" value="1"/>
</dbReference>
<dbReference type="InterPro" id="IPR004358">
    <property type="entry name" value="Sig_transdc_His_kin-like_C"/>
</dbReference>
<dbReference type="GO" id="GO:0016301">
    <property type="term" value="F:kinase activity"/>
    <property type="evidence" value="ECO:0007669"/>
    <property type="project" value="UniProtKB-KW"/>
</dbReference>
<keyword evidence="3" id="KW-0597">Phosphoprotein</keyword>
<accession>A0ABZ0B659</accession>
<dbReference type="Pfam" id="PF08447">
    <property type="entry name" value="PAS_3"/>
    <property type="match status" value="1"/>
</dbReference>
<dbReference type="SUPFAM" id="SSF55785">
    <property type="entry name" value="PYP-like sensor domain (PAS domain)"/>
    <property type="match status" value="1"/>
</dbReference>
<dbReference type="EMBL" id="CP132507">
    <property type="protein sequence ID" value="WNO06604.1"/>
    <property type="molecule type" value="Genomic_DNA"/>
</dbReference>
<proteinExistence type="predicted"/>
<evidence type="ECO:0000256" key="3">
    <source>
        <dbReference type="ARBA" id="ARBA00022553"/>
    </source>
</evidence>
<dbReference type="RefSeq" id="WP_313869292.1">
    <property type="nucleotide sequence ID" value="NZ_CP132507.1"/>
</dbReference>
<dbReference type="SMART" id="SM00086">
    <property type="entry name" value="PAC"/>
    <property type="match status" value="1"/>
</dbReference>
<dbReference type="PANTHER" id="PTHR43304:SF1">
    <property type="entry name" value="PAC DOMAIN-CONTAINING PROTEIN"/>
    <property type="match status" value="1"/>
</dbReference>
<keyword evidence="11" id="KW-1185">Reference proteome</keyword>
<evidence type="ECO:0000313" key="10">
    <source>
        <dbReference type="EMBL" id="WNO06604.1"/>
    </source>
</evidence>
<feature type="domain" description="Histidine kinase" evidence="7">
    <location>
        <begin position="486"/>
        <end position="717"/>
    </location>
</feature>